<dbReference type="PANTHER" id="PTHR46268">
    <property type="entry name" value="STRESS RESPONSE PROTEIN NHAX"/>
    <property type="match status" value="1"/>
</dbReference>
<dbReference type="HOGENOM" id="CLU_049301_5_2_5"/>
<accession>N0B1I5</accession>
<dbReference type="Pfam" id="PF00582">
    <property type="entry name" value="Usp"/>
    <property type="match status" value="1"/>
</dbReference>
<name>N0B1I5_9HYPH</name>
<evidence type="ECO:0000313" key="4">
    <source>
        <dbReference type="Proteomes" id="UP000005952"/>
    </source>
</evidence>
<dbReference type="EMBL" id="CP005587">
    <property type="protein sequence ID" value="AGK56818.1"/>
    <property type="molecule type" value="Genomic_DNA"/>
</dbReference>
<dbReference type="KEGG" id="hdt:HYPDE_25668"/>
<comment type="similarity">
    <text evidence="1">Belongs to the universal stress protein A family.</text>
</comment>
<gene>
    <name evidence="3" type="ORF">HYPDE_25668</name>
</gene>
<dbReference type="CDD" id="cd00293">
    <property type="entry name" value="USP-like"/>
    <property type="match status" value="1"/>
</dbReference>
<dbReference type="SUPFAM" id="SSF52402">
    <property type="entry name" value="Adenine nucleotide alpha hydrolases-like"/>
    <property type="match status" value="2"/>
</dbReference>
<evidence type="ECO:0000256" key="1">
    <source>
        <dbReference type="ARBA" id="ARBA00008791"/>
    </source>
</evidence>
<evidence type="ECO:0000313" key="3">
    <source>
        <dbReference type="EMBL" id="AGK56818.1"/>
    </source>
</evidence>
<dbReference type="Gene3D" id="3.40.50.12370">
    <property type="match status" value="1"/>
</dbReference>
<proteinExistence type="inferred from homology"/>
<reference evidence="3 4" key="1">
    <citation type="journal article" date="2013" name="Genome Announc.">
        <title>Genome sequences for three denitrifying bacterial strains isolated from a uranium- and nitrate-contaminated subsurface environment.</title>
        <authorList>
            <person name="Venkatramanan R."/>
            <person name="Prakash O."/>
            <person name="Woyke T."/>
            <person name="Chain P."/>
            <person name="Goodwin L.A."/>
            <person name="Watson D."/>
            <person name="Brooks S."/>
            <person name="Kostka J.E."/>
            <person name="Green S.J."/>
        </authorList>
    </citation>
    <scope>NUCLEOTIDE SEQUENCE [LARGE SCALE GENOMIC DNA]</scope>
    <source>
        <strain evidence="3 4">1NES1</strain>
    </source>
</reference>
<dbReference type="InterPro" id="IPR006016">
    <property type="entry name" value="UspA"/>
</dbReference>
<organism evidence="3 4">
    <name type="scientific">Hyphomicrobium denitrificans 1NES1</name>
    <dbReference type="NCBI Taxonomy" id="670307"/>
    <lineage>
        <taxon>Bacteria</taxon>
        <taxon>Pseudomonadati</taxon>
        <taxon>Pseudomonadota</taxon>
        <taxon>Alphaproteobacteria</taxon>
        <taxon>Hyphomicrobiales</taxon>
        <taxon>Hyphomicrobiaceae</taxon>
        <taxon>Hyphomicrobium</taxon>
    </lineage>
</organism>
<keyword evidence="4" id="KW-1185">Reference proteome</keyword>
<dbReference type="Proteomes" id="UP000005952">
    <property type="component" value="Chromosome"/>
</dbReference>
<dbReference type="AlphaFoldDB" id="N0B1I5"/>
<evidence type="ECO:0000259" key="2">
    <source>
        <dbReference type="Pfam" id="PF00582"/>
    </source>
</evidence>
<feature type="domain" description="UspA" evidence="2">
    <location>
        <begin position="152"/>
        <end position="267"/>
    </location>
</feature>
<dbReference type="STRING" id="670307.HYPDE_25668"/>
<protein>
    <submittedName>
        <fullName evidence="3">UspA domain-containing protein</fullName>
    </submittedName>
</protein>
<dbReference type="eggNOG" id="COG0589">
    <property type="taxonomic scope" value="Bacteria"/>
</dbReference>
<dbReference type="PANTHER" id="PTHR46268:SF15">
    <property type="entry name" value="UNIVERSAL STRESS PROTEIN HP_0031"/>
    <property type="match status" value="1"/>
</dbReference>
<sequence>MLSLNDEPRVPNLVSAALSLMGDNAHIIGLYAMPAVVPPQEIIGAGDRSWLDEQLRAFEEQAGRVKNKFEGLFKDRPATHEWRFDNSSFDATVADSVIEHGRAADLIVTSRASRNGWIDDVAERAAIESGRPVIVLPEEGDLLSIGTEITIAWKSSKEAARAVFDALPLLRKARHVRLLTVVEDGIDADRASRAQLVASLSRHGVEAEIESIPKIGLSPGDALLDYAKRRNQNLLVMGLYGHSRFREFFLGGASRDVLSDVSVPVLLSH</sequence>